<evidence type="ECO:0000259" key="6">
    <source>
        <dbReference type="PROSITE" id="PS50109"/>
    </source>
</evidence>
<dbReference type="Pfam" id="PF00512">
    <property type="entry name" value="HisKA"/>
    <property type="match status" value="1"/>
</dbReference>
<dbReference type="EC" id="2.7.13.3" evidence="2"/>
<dbReference type="InterPro" id="IPR001789">
    <property type="entry name" value="Sig_transdc_resp-reg_receiver"/>
</dbReference>
<dbReference type="SMART" id="SM00388">
    <property type="entry name" value="HisKA"/>
    <property type="match status" value="1"/>
</dbReference>
<name>C9RQM4_FIBSS</name>
<protein>
    <recommendedName>
        <fullName evidence="2">histidine kinase</fullName>
        <ecNumber evidence="2">2.7.13.3</ecNumber>
    </recommendedName>
</protein>
<dbReference type="CDD" id="cd00082">
    <property type="entry name" value="HisKA"/>
    <property type="match status" value="1"/>
</dbReference>
<dbReference type="InterPro" id="IPR004358">
    <property type="entry name" value="Sig_transdc_His_kin-like_C"/>
</dbReference>
<comment type="catalytic activity">
    <reaction evidence="1">
        <text>ATP + protein L-histidine = ADP + protein N-phospho-L-histidine.</text>
        <dbReference type="EC" id="2.7.13.3"/>
    </reaction>
</comment>
<dbReference type="PROSITE" id="PS50109">
    <property type="entry name" value="HIS_KIN"/>
    <property type="match status" value="1"/>
</dbReference>
<dbReference type="InterPro" id="IPR003594">
    <property type="entry name" value="HATPase_dom"/>
</dbReference>
<dbReference type="HOGENOM" id="CLU_000445_114_15_0"/>
<keyword evidence="11" id="KW-1185">Reference proteome</keyword>
<proteinExistence type="predicted"/>
<dbReference type="eggNOG" id="COG0784">
    <property type="taxonomic scope" value="Bacteria"/>
</dbReference>
<dbReference type="SUPFAM" id="SSF55785">
    <property type="entry name" value="PYP-like sensor domain (PAS domain)"/>
    <property type="match status" value="1"/>
</dbReference>
<dbReference type="PRINTS" id="PR00344">
    <property type="entry name" value="BCTRLSENSOR"/>
</dbReference>
<evidence type="ECO:0000256" key="3">
    <source>
        <dbReference type="ARBA" id="ARBA00022553"/>
    </source>
</evidence>
<keyword evidence="9" id="KW-0418">Kinase</keyword>
<dbReference type="Proteomes" id="UP000001497">
    <property type="component" value="Chromosome"/>
</dbReference>
<keyword evidence="3 5" id="KW-0597">Phosphoprotein</keyword>
<dbReference type="PANTHER" id="PTHR45339:SF1">
    <property type="entry name" value="HYBRID SIGNAL TRANSDUCTION HISTIDINE KINASE J"/>
    <property type="match status" value="1"/>
</dbReference>
<dbReference type="SMART" id="SM00448">
    <property type="entry name" value="REC"/>
    <property type="match status" value="1"/>
</dbReference>
<evidence type="ECO:0000313" key="10">
    <source>
        <dbReference type="Proteomes" id="UP000000517"/>
    </source>
</evidence>
<feature type="domain" description="Response regulatory" evidence="7">
    <location>
        <begin position="1137"/>
        <end position="1258"/>
    </location>
</feature>
<organism evidence="9 10">
    <name type="scientific">Fibrobacter succinogenes (strain ATCC 19169 / S85)</name>
    <dbReference type="NCBI Taxonomy" id="59374"/>
    <lineage>
        <taxon>Bacteria</taxon>
        <taxon>Pseudomonadati</taxon>
        <taxon>Fibrobacterota</taxon>
        <taxon>Fibrobacteria</taxon>
        <taxon>Fibrobacterales</taxon>
        <taxon>Fibrobacteraceae</taxon>
        <taxon>Fibrobacter</taxon>
    </lineage>
</organism>
<sequence>MADEHSIPLTTNILDGVGIGLWAVEIDDGCAPRMTANSTMLKLLGLEEGVSAEDIFHAWFDNIDPEHFAEVKAYVDKMSAGEAPEIQYPWHAPDGRVRFVRCGGTRNYDYKKGVRLEGWHKDITELALIQKTTEEELRNEIKTMDLDTKRERLQSALNEKLYGKAILDKAYSYFKVNLSEGKVSRPFIQIIEGKSVDVSDSFGEDFPHYDAIIEKIADQLVDKEYRKAFVQHLSAKSLIDQVKKGDSIPEYTCRFYSPHIGWHYSRFVCYVSKNEILNEYQAMLVAYNVSEQQKQDAAIRDCIDVLYKENRSKDAIEELLATLASYYDADRAYILECDKGREYLSSTYEWCRKGVRPNKAGLQHIPLEIINPWIESVGDMDAVYLESQNDEYGVWERLYQSLPVLDIKSISVSTIVSNEQRYSFLVLDNPKESQKNFAVLKLVAGFAENEINRRKRMDEDAAVTSLLASDYSCIFYCDLETDCVTVHKLNANIQKLIGNSINGMSYNDAIGVIVNKVVAAESKVSVSKNLAVKSLKQLLQKNGITSFEFVSCTDKFCECKVVAANKKQKAFVIGFADKDEQIRMARMHQKKIEQDLEIIDILASEYSAVYYIDLEKDTITPYSMNKKSESLFGSRFRSGVSYSEAFDEYVGGVVWERDREMMRRAGALDNIKRELAQQKAFITTYRGDVEGRPHYCEMKFVKVGGEFDSPRAVALGFAEKDDLILKDFVNDILYDDYVSIYFVNVEDNSFRTIKASNVPWVEKRPLYSSYSSEVKQICGLVLDEFKAEWHKLSNLFFVQNFLKEANQRDLEFKIASGEWLRAKFTTIERNEDGEVVSFVLSFMLLSDDQVEKLELDAKIAEQNDLLEKQQVMLQKALSMAQSSDRAKTTFLSNMSHDIRTPMNAIVGFTDLAMAHIDEKDQVLDYLHKLGQSSNHLLSLINDVLDMSRIESGKMVLSEKNEDLVEIVNALKDIVQADVNAKNLVFDVEMDISESGIVCDKLRLNQVLLNVLSNAIKYTQAGGSIHMHISEKESMKPDSSMYEFRIRDNGMGMNPDFLKTIYEPFTRANSSTVSGIQGTGLGMSITKNIVEMMGGRIEIFSEENKGTEVVIDLDFKLHGSARIRARMESENFDFTGKKVLLVEDNEMNRQIACDLLEDNGFEVFTAENGEEAVELVRQSVPGQYDIVLMDVQMPVMDGYAATRAIRVLPAGYQSRIPIIAMTANAFEEDRKAALDAGMDEHISKPINFDKMKYILSRFLKK</sequence>
<reference evidence="9" key="3">
    <citation type="submission" date="2010-08" db="EMBL/GenBank/DDBJ databases">
        <authorList>
            <person name="Durkin A.S."/>
            <person name="Nelson K.E."/>
            <person name="Morrison M."/>
            <person name="Forsberg C.W."/>
            <person name="Wilson D.B."/>
            <person name="Russell J.B."/>
            <person name="Cann I.K.O."/>
            <person name="Mackie R.I."/>
            <person name="White B.A."/>
        </authorList>
    </citation>
    <scope>NUCLEOTIDE SEQUENCE</scope>
    <source>
        <strain evidence="9">S85</strain>
    </source>
</reference>
<dbReference type="CDD" id="cd17546">
    <property type="entry name" value="REC_hyHK_CKI1_RcsC-like"/>
    <property type="match status" value="1"/>
</dbReference>
<dbReference type="Proteomes" id="UP000000517">
    <property type="component" value="Chromosome"/>
</dbReference>
<dbReference type="GO" id="GO:0000155">
    <property type="term" value="F:phosphorelay sensor kinase activity"/>
    <property type="evidence" value="ECO:0007669"/>
    <property type="project" value="InterPro"/>
</dbReference>
<dbReference type="KEGG" id="fsu:Fisuc_1259"/>
<dbReference type="Pfam" id="PF02518">
    <property type="entry name" value="HATPase_c"/>
    <property type="match status" value="1"/>
</dbReference>
<dbReference type="KEGG" id="fsc:FSU_1722"/>
<dbReference type="EMBL" id="CP002158">
    <property type="protein sequence ID" value="ADL25274.1"/>
    <property type="molecule type" value="Genomic_DNA"/>
</dbReference>
<evidence type="ECO:0000256" key="1">
    <source>
        <dbReference type="ARBA" id="ARBA00000085"/>
    </source>
</evidence>
<dbReference type="OrthoDB" id="9805486at2"/>
<feature type="modified residue" description="4-aspartylphosphate" evidence="5">
    <location>
        <position position="1189"/>
    </location>
</feature>
<evidence type="ECO:0000313" key="11">
    <source>
        <dbReference type="Proteomes" id="UP000001497"/>
    </source>
</evidence>
<dbReference type="STRING" id="59374.FSU_1722"/>
<evidence type="ECO:0000259" key="7">
    <source>
        <dbReference type="PROSITE" id="PS50110"/>
    </source>
</evidence>
<dbReference type="AlphaFoldDB" id="C9RQM4"/>
<dbReference type="InterPro" id="IPR003661">
    <property type="entry name" value="HisK_dim/P_dom"/>
</dbReference>
<dbReference type="InterPro" id="IPR005467">
    <property type="entry name" value="His_kinase_dom"/>
</dbReference>
<dbReference type="SUPFAM" id="SSF55874">
    <property type="entry name" value="ATPase domain of HSP90 chaperone/DNA topoisomerase II/histidine kinase"/>
    <property type="match status" value="1"/>
</dbReference>
<dbReference type="PATRIC" id="fig|59374.8.peg.1662"/>
<evidence type="ECO:0000313" key="8">
    <source>
        <dbReference type="EMBL" id="ACX74860.1"/>
    </source>
</evidence>
<keyword evidence="4" id="KW-0902">Two-component regulatory system</keyword>
<evidence type="ECO:0000313" key="9">
    <source>
        <dbReference type="EMBL" id="ADL25274.1"/>
    </source>
</evidence>
<dbReference type="EMBL" id="CP001792">
    <property type="protein sequence ID" value="ACX74860.1"/>
    <property type="molecule type" value="Genomic_DNA"/>
</dbReference>
<dbReference type="Gene3D" id="1.10.287.130">
    <property type="match status" value="1"/>
</dbReference>
<dbReference type="Gene3D" id="3.30.450.20">
    <property type="entry name" value="PAS domain"/>
    <property type="match status" value="1"/>
</dbReference>
<accession>C9RQM4</accession>
<dbReference type="InterPro" id="IPR036890">
    <property type="entry name" value="HATPase_C_sf"/>
</dbReference>
<evidence type="ECO:0000256" key="5">
    <source>
        <dbReference type="PROSITE-ProRule" id="PRU00169"/>
    </source>
</evidence>
<reference evidence="10" key="2">
    <citation type="submission" date="2010-08" db="EMBL/GenBank/DDBJ databases">
        <title>Complete sequence of Fibrobacter succinogenes subsp. succinogenes S85.</title>
        <authorList>
            <person name="Durkin A.S."/>
            <person name="Nelson K.E."/>
            <person name="Morrison M."/>
            <person name="Forsberg C.W."/>
            <person name="Wilson D.B."/>
            <person name="Russell J.B."/>
            <person name="Cann I.K.O."/>
            <person name="Mackie R.I."/>
            <person name="White B.A."/>
        </authorList>
    </citation>
    <scope>NUCLEOTIDE SEQUENCE [LARGE SCALE GENOMIC DNA]</scope>
    <source>
        <strain evidence="10">ATCC 19169 / S85</strain>
    </source>
</reference>
<evidence type="ECO:0000256" key="2">
    <source>
        <dbReference type="ARBA" id="ARBA00012438"/>
    </source>
</evidence>
<dbReference type="SMART" id="SM00387">
    <property type="entry name" value="HATPase_c"/>
    <property type="match status" value="1"/>
</dbReference>
<dbReference type="PANTHER" id="PTHR45339">
    <property type="entry name" value="HYBRID SIGNAL TRANSDUCTION HISTIDINE KINASE J"/>
    <property type="match status" value="1"/>
</dbReference>
<keyword evidence="9" id="KW-0808">Transferase</keyword>
<dbReference type="RefSeq" id="WP_014545976.1">
    <property type="nucleotide sequence ID" value="NC_013410.1"/>
</dbReference>
<dbReference type="InterPro" id="IPR011006">
    <property type="entry name" value="CheY-like_superfamily"/>
</dbReference>
<dbReference type="Gene3D" id="3.40.50.2300">
    <property type="match status" value="1"/>
</dbReference>
<gene>
    <name evidence="8" type="ordered locus">Fisuc_1259</name>
    <name evidence="9" type="ordered locus">FSU_1722</name>
</gene>
<dbReference type="PROSITE" id="PS50110">
    <property type="entry name" value="RESPONSE_REGULATORY"/>
    <property type="match status" value="1"/>
</dbReference>
<dbReference type="Pfam" id="PF00072">
    <property type="entry name" value="Response_reg"/>
    <property type="match status" value="1"/>
</dbReference>
<dbReference type="InterPro" id="IPR035965">
    <property type="entry name" value="PAS-like_dom_sf"/>
</dbReference>
<dbReference type="InterPro" id="IPR036097">
    <property type="entry name" value="HisK_dim/P_sf"/>
</dbReference>
<dbReference type="SUPFAM" id="SSF52172">
    <property type="entry name" value="CheY-like"/>
    <property type="match status" value="1"/>
</dbReference>
<dbReference type="SUPFAM" id="SSF47384">
    <property type="entry name" value="Homodimeric domain of signal transducing histidine kinase"/>
    <property type="match status" value="1"/>
</dbReference>
<reference evidence="8 11" key="1">
    <citation type="submission" date="2009-10" db="EMBL/GenBank/DDBJ databases">
        <title>Complete sequence of Fibrobacter succinogenes subsp. succinogenes S85.</title>
        <authorList>
            <consortium name="US DOE Joint Genome Institute"/>
            <person name="Lucas S."/>
            <person name="Copeland A."/>
            <person name="Lapidus A."/>
            <person name="Glavina del Rio T."/>
            <person name="Tice H."/>
            <person name="Bruce D."/>
            <person name="Goodwin L."/>
            <person name="Pitluck S."/>
            <person name="Chertkov O."/>
            <person name="Detter J.C."/>
            <person name="Han C."/>
            <person name="Tapia R."/>
            <person name="Larimer F."/>
            <person name="Land M."/>
            <person name="Hauser L."/>
            <person name="Kyrpides N."/>
            <person name="Mikhailova N."/>
            <person name="Weimer P.J."/>
            <person name="Stevenson D.M."/>
            <person name="Boyum J."/>
            <person name="Brumm P.I."/>
            <person name="Mead D."/>
        </authorList>
    </citation>
    <scope>NUCLEOTIDE SEQUENCE [LARGE SCALE GENOMIC DNA]</scope>
    <source>
        <strain evidence="11">ATCC 19169 / S85</strain>
        <strain evidence="8">S85</strain>
    </source>
</reference>
<dbReference type="eggNOG" id="COG2205">
    <property type="taxonomic scope" value="Bacteria"/>
</dbReference>
<feature type="domain" description="Histidine kinase" evidence="6">
    <location>
        <begin position="893"/>
        <end position="1116"/>
    </location>
</feature>
<dbReference type="Gene3D" id="3.30.565.10">
    <property type="entry name" value="Histidine kinase-like ATPase, C-terminal domain"/>
    <property type="match status" value="1"/>
</dbReference>
<evidence type="ECO:0000256" key="4">
    <source>
        <dbReference type="ARBA" id="ARBA00023012"/>
    </source>
</evidence>